<dbReference type="PANTHER" id="PTHR11487">
    <property type="entry name" value="THIOESTERASE"/>
    <property type="match status" value="1"/>
</dbReference>
<dbReference type="Proteomes" id="UP001501772">
    <property type="component" value="Unassembled WGS sequence"/>
</dbReference>
<proteinExistence type="inferred from homology"/>
<dbReference type="InterPro" id="IPR029058">
    <property type="entry name" value="AB_hydrolase_fold"/>
</dbReference>
<comment type="similarity">
    <text evidence="1">Belongs to the thioesterase family.</text>
</comment>
<gene>
    <name evidence="3" type="ORF">GCM10022289_47320</name>
</gene>
<sequence>MHFINIICLPFAGGNKHSLRFLEKEFRPEMRYISFDSPGKGVRAAEKLLTNLNEIVDDFYLQIIPYLSSNYVLYGHSMGGKICYLLLKKIILEGKQMPLHVFFSGCQAPSISLKNTLGAELPHEEFIDHLRSFGGMPEEIINDKDSLDYFLPIIRADFIATQNHIYKKTKPFKIPISILTGSEEAFAEKNLVKWKKETSSSVNFYVLQGNHFFIYDNGKQMADLFYKSLKKFL</sequence>
<dbReference type="Pfam" id="PF00975">
    <property type="entry name" value="Thioesterase"/>
    <property type="match status" value="1"/>
</dbReference>
<dbReference type="PANTHER" id="PTHR11487:SF0">
    <property type="entry name" value="S-ACYL FATTY ACID SYNTHASE THIOESTERASE, MEDIUM CHAIN"/>
    <property type="match status" value="1"/>
</dbReference>
<reference evidence="4" key="1">
    <citation type="journal article" date="2019" name="Int. J. Syst. Evol. Microbiol.">
        <title>The Global Catalogue of Microorganisms (GCM) 10K type strain sequencing project: providing services to taxonomists for standard genome sequencing and annotation.</title>
        <authorList>
            <consortium name="The Broad Institute Genomics Platform"/>
            <consortium name="The Broad Institute Genome Sequencing Center for Infectious Disease"/>
            <person name="Wu L."/>
            <person name="Ma J."/>
        </authorList>
    </citation>
    <scope>NUCLEOTIDE SEQUENCE [LARGE SCALE GENOMIC DNA]</scope>
    <source>
        <strain evidence="4">JCM 17626</strain>
    </source>
</reference>
<accession>A0ABP8BR65</accession>
<protein>
    <submittedName>
        <fullName evidence="3">Thioesterase II family protein</fullName>
    </submittedName>
</protein>
<evidence type="ECO:0000313" key="4">
    <source>
        <dbReference type="Proteomes" id="UP001501772"/>
    </source>
</evidence>
<dbReference type="Gene3D" id="3.40.50.1820">
    <property type="entry name" value="alpha/beta hydrolase"/>
    <property type="match status" value="1"/>
</dbReference>
<evidence type="ECO:0000256" key="1">
    <source>
        <dbReference type="ARBA" id="ARBA00007169"/>
    </source>
</evidence>
<dbReference type="InterPro" id="IPR001031">
    <property type="entry name" value="Thioesterase"/>
</dbReference>
<dbReference type="EMBL" id="BAABBY010000018">
    <property type="protein sequence ID" value="GAA4214141.1"/>
    <property type="molecule type" value="Genomic_DNA"/>
</dbReference>
<organism evidence="3 4">
    <name type="scientific">Pedobacter jeongneungensis</name>
    <dbReference type="NCBI Taxonomy" id="947309"/>
    <lineage>
        <taxon>Bacteria</taxon>
        <taxon>Pseudomonadati</taxon>
        <taxon>Bacteroidota</taxon>
        <taxon>Sphingobacteriia</taxon>
        <taxon>Sphingobacteriales</taxon>
        <taxon>Sphingobacteriaceae</taxon>
        <taxon>Pedobacter</taxon>
    </lineage>
</organism>
<keyword evidence="4" id="KW-1185">Reference proteome</keyword>
<dbReference type="RefSeq" id="WP_344853929.1">
    <property type="nucleotide sequence ID" value="NZ_BAABBY010000018.1"/>
</dbReference>
<comment type="caution">
    <text evidence="3">The sequence shown here is derived from an EMBL/GenBank/DDBJ whole genome shotgun (WGS) entry which is preliminary data.</text>
</comment>
<evidence type="ECO:0000259" key="2">
    <source>
        <dbReference type="Pfam" id="PF00975"/>
    </source>
</evidence>
<feature type="domain" description="Thioesterase" evidence="2">
    <location>
        <begin position="6"/>
        <end position="222"/>
    </location>
</feature>
<evidence type="ECO:0000313" key="3">
    <source>
        <dbReference type="EMBL" id="GAA4214141.1"/>
    </source>
</evidence>
<dbReference type="SUPFAM" id="SSF53474">
    <property type="entry name" value="alpha/beta-Hydrolases"/>
    <property type="match status" value="1"/>
</dbReference>
<dbReference type="InterPro" id="IPR012223">
    <property type="entry name" value="TEII"/>
</dbReference>
<name>A0ABP8BR65_9SPHI</name>